<comment type="caution">
    <text evidence="1">The sequence shown here is derived from an EMBL/GenBank/DDBJ whole genome shotgun (WGS) entry which is preliminary data.</text>
</comment>
<gene>
    <name evidence="1" type="ORF">D3P06_05055</name>
</gene>
<dbReference type="AlphaFoldDB" id="A0A418ZZW9"/>
<dbReference type="RefSeq" id="WP_119885518.1">
    <property type="nucleotide sequence ID" value="NZ_CP067169.1"/>
</dbReference>
<reference evidence="1 2" key="1">
    <citation type="submission" date="2018-09" db="EMBL/GenBank/DDBJ databases">
        <title>Paracoccus onubensis nov. sp. a moderate halophilic bacterium isolated from Gruta de las Maravillas (Aracena, Spain).</title>
        <authorList>
            <person name="Jurado V."/>
            <person name="Gutierrez-Patricio S."/>
            <person name="Gonzalez-Pimentel J.L."/>
            <person name="Laiz L."/>
            <person name="Saiz-Jimenez C."/>
        </authorList>
    </citation>
    <scope>NUCLEOTIDE SEQUENCE [LARGE SCALE GENOMIC DNA]</scope>
    <source>
        <strain evidence="1 2">DSM 19484</strain>
    </source>
</reference>
<protein>
    <submittedName>
        <fullName evidence="1">Uncharacterized protein</fullName>
    </submittedName>
</protein>
<accession>A0A418ZZW9</accession>
<dbReference type="EMBL" id="QZEV01000014">
    <property type="protein sequence ID" value="RJL06030.1"/>
    <property type="molecule type" value="Genomic_DNA"/>
</dbReference>
<dbReference type="Proteomes" id="UP000285530">
    <property type="component" value="Unassembled WGS sequence"/>
</dbReference>
<name>A0A418ZZW9_9RHOB</name>
<evidence type="ECO:0000313" key="2">
    <source>
        <dbReference type="Proteomes" id="UP000285530"/>
    </source>
</evidence>
<proteinExistence type="predicted"/>
<organism evidence="1 2">
    <name type="scientific">Paracoccus aestuarii</name>
    <dbReference type="NCBI Taxonomy" id="453842"/>
    <lineage>
        <taxon>Bacteria</taxon>
        <taxon>Pseudomonadati</taxon>
        <taxon>Pseudomonadota</taxon>
        <taxon>Alphaproteobacteria</taxon>
        <taxon>Rhodobacterales</taxon>
        <taxon>Paracoccaceae</taxon>
        <taxon>Paracoccus</taxon>
    </lineage>
</organism>
<sequence length="69" mass="7726">MTAKEKLTARLAALTTEQLVEISIRMNLAMSNEETLVAIYAERELEKRMTAEEFAAHLEVLETMLDAAA</sequence>
<keyword evidence="2" id="KW-1185">Reference proteome</keyword>
<evidence type="ECO:0000313" key="1">
    <source>
        <dbReference type="EMBL" id="RJL06030.1"/>
    </source>
</evidence>